<dbReference type="Proteomes" id="UP000298642">
    <property type="component" value="Chromosome"/>
</dbReference>
<accession>A0A4D7APE2</accession>
<sequence>MPKHPKRRTRRNLAVLALSALCLTGFLYWDNTALQVTRFDPVFSDLPAGFDGCRIVVLSDLHGASFGAHNADLLAAVAAEQPEYIFFLGDLEDKYRGPADGYPAETARGLSAIAPTYYVTGNHEWAVGGVPALKEILTANGVTVLSNQFVPLERNGDTIVLAGIDDPNGYADQKTPEELAAEVYAACGDPFWILLAHRNNRFARQYSLLGADLVCSGHAHGGIVRLPGTDGLFSHDLDLFPSYTAGLYEENGSVLFVTRGLGNSGPSFRVFNRPEIAVLTLRRAEG</sequence>
<dbReference type="InterPro" id="IPR051158">
    <property type="entry name" value="Metallophosphoesterase_sf"/>
</dbReference>
<proteinExistence type="predicted"/>
<keyword evidence="1" id="KW-0812">Transmembrane</keyword>
<keyword evidence="1" id="KW-0472">Membrane</keyword>
<protein>
    <submittedName>
        <fullName evidence="3">Metallophosphoesterase family protein</fullName>
    </submittedName>
</protein>
<dbReference type="SUPFAM" id="SSF56300">
    <property type="entry name" value="Metallo-dependent phosphatases"/>
    <property type="match status" value="1"/>
</dbReference>
<dbReference type="RefSeq" id="WP_136891281.1">
    <property type="nucleotide sequence ID" value="NZ_CP034413.3"/>
</dbReference>
<keyword evidence="4" id="KW-1185">Reference proteome</keyword>
<dbReference type="InterPro" id="IPR004843">
    <property type="entry name" value="Calcineurin-like_PHP"/>
</dbReference>
<dbReference type="InterPro" id="IPR029052">
    <property type="entry name" value="Metallo-depent_PP-like"/>
</dbReference>
<organism evidence="3 4">
    <name type="scientific">Dysosmobacter welbionis</name>
    <dbReference type="NCBI Taxonomy" id="2093857"/>
    <lineage>
        <taxon>Bacteria</taxon>
        <taxon>Bacillati</taxon>
        <taxon>Bacillota</taxon>
        <taxon>Clostridia</taxon>
        <taxon>Eubacteriales</taxon>
        <taxon>Oscillospiraceae</taxon>
        <taxon>Dysosmobacter</taxon>
    </lineage>
</organism>
<evidence type="ECO:0000256" key="1">
    <source>
        <dbReference type="SAM" id="Phobius"/>
    </source>
</evidence>
<dbReference type="Pfam" id="PF00149">
    <property type="entry name" value="Metallophos"/>
    <property type="match status" value="1"/>
</dbReference>
<evidence type="ECO:0000313" key="4">
    <source>
        <dbReference type="Proteomes" id="UP000298642"/>
    </source>
</evidence>
<feature type="domain" description="Calcineurin-like phosphoesterase" evidence="2">
    <location>
        <begin position="54"/>
        <end position="221"/>
    </location>
</feature>
<gene>
    <name evidence="3" type="ORF">EIO64_09700</name>
</gene>
<dbReference type="PANTHER" id="PTHR31302">
    <property type="entry name" value="TRANSMEMBRANE PROTEIN WITH METALLOPHOSPHOESTERASE DOMAIN-RELATED"/>
    <property type="match status" value="1"/>
</dbReference>
<dbReference type="Gene3D" id="3.60.21.10">
    <property type="match status" value="1"/>
</dbReference>
<reference evidence="4" key="1">
    <citation type="submission" date="2018-12" db="EMBL/GenBank/DDBJ databases">
        <title>Dusodibacter welbiota gen. nov., sp. nov., isolated from human faeces and emended description of the Oscillibacter genus.</title>
        <authorList>
            <person name="Le Roy T."/>
            <person name="Van der Smissen P."/>
            <person name="Delzenne N."/>
            <person name="Muccioli G."/>
            <person name="Collet J.F."/>
            <person name="Cani P.D."/>
        </authorList>
    </citation>
    <scope>NUCLEOTIDE SEQUENCE [LARGE SCALE GENOMIC DNA]</scope>
    <source>
        <strain evidence="4">J115</strain>
    </source>
</reference>
<keyword evidence="1" id="KW-1133">Transmembrane helix</keyword>
<dbReference type="GO" id="GO:0016787">
    <property type="term" value="F:hydrolase activity"/>
    <property type="evidence" value="ECO:0007669"/>
    <property type="project" value="InterPro"/>
</dbReference>
<dbReference type="EMBL" id="CP034413">
    <property type="protein sequence ID" value="QCI59451.1"/>
    <property type="molecule type" value="Genomic_DNA"/>
</dbReference>
<feature type="transmembrane region" description="Helical" evidence="1">
    <location>
        <begin position="12"/>
        <end position="29"/>
    </location>
</feature>
<dbReference type="PANTHER" id="PTHR31302:SF0">
    <property type="entry name" value="TRANSMEMBRANE PROTEIN WITH METALLOPHOSPHOESTERASE DOMAIN"/>
    <property type="match status" value="1"/>
</dbReference>
<name>A0A4D7APE2_9FIRM</name>
<dbReference type="AlphaFoldDB" id="A0A4D7APE2"/>
<evidence type="ECO:0000313" key="3">
    <source>
        <dbReference type="EMBL" id="QCI59451.1"/>
    </source>
</evidence>
<dbReference type="KEGG" id="obj:EIO64_09700"/>
<evidence type="ECO:0000259" key="2">
    <source>
        <dbReference type="Pfam" id="PF00149"/>
    </source>
</evidence>